<name>A0A8X6P9Y4_NEPPI</name>
<dbReference type="EMBL" id="BMAW01067243">
    <property type="protein sequence ID" value="GFT58790.1"/>
    <property type="molecule type" value="Genomic_DNA"/>
</dbReference>
<protein>
    <submittedName>
        <fullName evidence="1">Uncharacterized protein</fullName>
    </submittedName>
</protein>
<evidence type="ECO:0000313" key="2">
    <source>
        <dbReference type="Proteomes" id="UP000887013"/>
    </source>
</evidence>
<dbReference type="OrthoDB" id="6426654at2759"/>
<gene>
    <name evidence="1" type="primary">NCL1_35223</name>
    <name evidence="1" type="ORF">NPIL_557791</name>
</gene>
<proteinExistence type="predicted"/>
<dbReference type="Proteomes" id="UP000887013">
    <property type="component" value="Unassembled WGS sequence"/>
</dbReference>
<sequence>MAETMKKQDSEIDNICEVVSSLQNIVSKYQTRCIDSLQLNQNLRRNCGNIIAQLHLQFLNNDSQSTLTDSNETDQSKTFESKQEQLIDLIQAATKENFELRESNVKLRRQSKFQNNKIRNLKYMISQQNKKMAQNKVDQRAILIQENIIRSKLLEIQKLKYEIKRNEQLLTNNENNIKLINKQSVKAVASRKIYTSKNNILENQKAGGDSSMISVASKLNDFLNDLNIQISEDKKNAKSCSVYDAFLTDTQTSLMKLIKGLTV</sequence>
<dbReference type="AlphaFoldDB" id="A0A8X6P9Y4"/>
<organism evidence="1 2">
    <name type="scientific">Nephila pilipes</name>
    <name type="common">Giant wood spider</name>
    <name type="synonym">Nephila maculata</name>
    <dbReference type="NCBI Taxonomy" id="299642"/>
    <lineage>
        <taxon>Eukaryota</taxon>
        <taxon>Metazoa</taxon>
        <taxon>Ecdysozoa</taxon>
        <taxon>Arthropoda</taxon>
        <taxon>Chelicerata</taxon>
        <taxon>Arachnida</taxon>
        <taxon>Araneae</taxon>
        <taxon>Araneomorphae</taxon>
        <taxon>Entelegynae</taxon>
        <taxon>Araneoidea</taxon>
        <taxon>Nephilidae</taxon>
        <taxon>Nephila</taxon>
    </lineage>
</organism>
<keyword evidence="2" id="KW-1185">Reference proteome</keyword>
<comment type="caution">
    <text evidence="1">The sequence shown here is derived from an EMBL/GenBank/DDBJ whole genome shotgun (WGS) entry which is preliminary data.</text>
</comment>
<accession>A0A8X6P9Y4</accession>
<evidence type="ECO:0000313" key="1">
    <source>
        <dbReference type="EMBL" id="GFT58790.1"/>
    </source>
</evidence>
<reference evidence="1" key="1">
    <citation type="submission" date="2020-08" db="EMBL/GenBank/DDBJ databases">
        <title>Multicomponent nature underlies the extraordinary mechanical properties of spider dragline silk.</title>
        <authorList>
            <person name="Kono N."/>
            <person name="Nakamura H."/>
            <person name="Mori M."/>
            <person name="Yoshida Y."/>
            <person name="Ohtoshi R."/>
            <person name="Malay A.D."/>
            <person name="Moran D.A.P."/>
            <person name="Tomita M."/>
            <person name="Numata K."/>
            <person name="Arakawa K."/>
        </authorList>
    </citation>
    <scope>NUCLEOTIDE SEQUENCE</scope>
</reference>